<accession>A0AAU6TT90</accession>
<evidence type="ECO:0000313" key="2">
    <source>
        <dbReference type="EMBL" id="XAG65017.1"/>
    </source>
</evidence>
<dbReference type="InterPro" id="IPR024973">
    <property type="entry name" value="ESPR"/>
</dbReference>
<sequence length="586" mass="63723">MNKIFKVVKNQRTGNSVVASEFAKGAKKGKKLALLSLAMLMGSGLSMSALAADPAGQWLETEYLPAQYDSTTKTWEDNSNEKGKSRVINKGDTKDLNLNNENTKFTNNLDYQDKWFSLEELAKQKDKIGNNILSITQYKNGQPVKDGTPPTVESVQDWQIPSGADMEEIIYKNEQDEDAVLQAYKTNSFKTTLDPKLGVYLLEEQPEVSPFYHLTLAEVKDGILNMTADNDAPVVKWDIKHIKDSSLFVAAADEGKSATIDTTSKLHVTFGEAYGMDLSSDNIANYKFQPKNQLVGEIELPPGITDKHNQGVTIGEKTYRSGEKFTIGNEQELNTYNQILIAAVKNNSLPAADYKAYMEATVIPRPQDQDYYEIDIKIEALRKDNIVLNDAITAAIGRRSIFEAVGDGSVLNIKNGADIRGETSSNSGSHRAYHIFVHKGAKVFHDATTSVPNYKGQNALIVDAEFTNNKTGMLQLGDGKTHIYGDQVMGKTGQYTNLGTIAVEAFNLANNDPSNKDVTANTGVTASGGAGVINKEGAQILLGQKGIGQGQGTVTGVRVVGASFTNEGDILMGGGRGYHSRRRPAG</sequence>
<organism evidence="2">
    <name type="scientific">bacterium 19GA11TI05</name>
    <dbReference type="NCBI Taxonomy" id="2920688"/>
    <lineage>
        <taxon>Bacteria</taxon>
    </lineage>
</organism>
<evidence type="ECO:0000259" key="1">
    <source>
        <dbReference type="Pfam" id="PF13018"/>
    </source>
</evidence>
<dbReference type="EMBL" id="CP095362">
    <property type="protein sequence ID" value="XAG65017.1"/>
    <property type="molecule type" value="Genomic_DNA"/>
</dbReference>
<proteinExistence type="predicted"/>
<name>A0AAU6TT90_UNCXX</name>
<gene>
    <name evidence="2" type="ORF">MRM81_16405</name>
</gene>
<feature type="domain" description="ESPR" evidence="1">
    <location>
        <begin position="1"/>
        <end position="41"/>
    </location>
</feature>
<dbReference type="Pfam" id="PF13018">
    <property type="entry name" value="ESPR"/>
    <property type="match status" value="1"/>
</dbReference>
<dbReference type="AlphaFoldDB" id="A0AAU6TT90"/>
<reference evidence="2" key="1">
    <citation type="submission" date="2022-03" db="EMBL/GenBank/DDBJ databases">
        <title>Sea Food Isolates.</title>
        <authorList>
            <person name="Li c."/>
        </authorList>
    </citation>
    <scope>NUCLEOTIDE SEQUENCE</scope>
    <source>
        <strain evidence="2">19GA11TI05</strain>
    </source>
</reference>
<protein>
    <submittedName>
        <fullName evidence="2">ESPR domain-containing protein</fullName>
    </submittedName>
</protein>